<comment type="caution">
    <text evidence="1">The sequence shown here is derived from an EMBL/GenBank/DDBJ whole genome shotgun (WGS) entry which is preliminary data.</text>
</comment>
<organism evidence="1 2">
    <name type="scientific">Stylosanthes scabra</name>
    <dbReference type="NCBI Taxonomy" id="79078"/>
    <lineage>
        <taxon>Eukaryota</taxon>
        <taxon>Viridiplantae</taxon>
        <taxon>Streptophyta</taxon>
        <taxon>Embryophyta</taxon>
        <taxon>Tracheophyta</taxon>
        <taxon>Spermatophyta</taxon>
        <taxon>Magnoliopsida</taxon>
        <taxon>eudicotyledons</taxon>
        <taxon>Gunneridae</taxon>
        <taxon>Pentapetalae</taxon>
        <taxon>rosids</taxon>
        <taxon>fabids</taxon>
        <taxon>Fabales</taxon>
        <taxon>Fabaceae</taxon>
        <taxon>Papilionoideae</taxon>
        <taxon>50 kb inversion clade</taxon>
        <taxon>dalbergioids sensu lato</taxon>
        <taxon>Dalbergieae</taxon>
        <taxon>Pterocarpus clade</taxon>
        <taxon>Stylosanthes</taxon>
    </lineage>
</organism>
<protein>
    <submittedName>
        <fullName evidence="1">Exocyst complex component 5</fullName>
    </submittedName>
</protein>
<name>A0ABU6RSX3_9FABA</name>
<keyword evidence="2" id="KW-1185">Reference proteome</keyword>
<accession>A0ABU6RSX3</accession>
<gene>
    <name evidence="1" type="primary">SEC10_4</name>
    <name evidence="1" type="ORF">PIB30_086019</name>
</gene>
<feature type="non-terminal residue" evidence="1">
    <location>
        <position position="1"/>
    </location>
</feature>
<dbReference type="Proteomes" id="UP001341840">
    <property type="component" value="Unassembled WGS sequence"/>
</dbReference>
<evidence type="ECO:0000313" key="2">
    <source>
        <dbReference type="Proteomes" id="UP001341840"/>
    </source>
</evidence>
<reference evidence="1 2" key="1">
    <citation type="journal article" date="2023" name="Plants (Basel)">
        <title>Bridging the Gap: Combining Genomics and Transcriptomics Approaches to Understand Stylosanthes scabra, an Orphan Legume from the Brazilian Caatinga.</title>
        <authorList>
            <person name="Ferreira-Neto J.R.C."/>
            <person name="da Silva M.D."/>
            <person name="Binneck E."/>
            <person name="de Melo N.F."/>
            <person name="da Silva R.H."/>
            <person name="de Melo A.L.T.M."/>
            <person name="Pandolfi V."/>
            <person name="Bustamante F.O."/>
            <person name="Brasileiro-Vidal A.C."/>
            <person name="Benko-Iseppon A.M."/>
        </authorList>
    </citation>
    <scope>NUCLEOTIDE SEQUENCE [LARGE SCALE GENOMIC DNA]</scope>
    <source>
        <tissue evidence="1">Leaves</tissue>
    </source>
</reference>
<sequence length="110" mass="12485">IIREIVEKGIQGNSSLPKERRPRGWLLCLLDLECVRHFVFILKEAGKSSFRSFMVVVQRFESSVAIIQQWMVHASCKEMATTISSAEVAVYKGLQQCIEIVMSEISLPDL</sequence>
<evidence type="ECO:0000313" key="1">
    <source>
        <dbReference type="EMBL" id="MED6127228.1"/>
    </source>
</evidence>
<dbReference type="EMBL" id="JASCZI010031665">
    <property type="protein sequence ID" value="MED6127228.1"/>
    <property type="molecule type" value="Genomic_DNA"/>
</dbReference>
<proteinExistence type="predicted"/>